<name>A0ABR1J3X0_9AGAR</name>
<protein>
    <submittedName>
        <fullName evidence="1">Uncharacterized protein</fullName>
    </submittedName>
</protein>
<accession>A0ABR1J3X0</accession>
<dbReference type="EMBL" id="JBANRG010000042">
    <property type="protein sequence ID" value="KAK7447111.1"/>
    <property type="molecule type" value="Genomic_DNA"/>
</dbReference>
<evidence type="ECO:0000313" key="3">
    <source>
        <dbReference type="Proteomes" id="UP001498398"/>
    </source>
</evidence>
<sequence>MGYIEDESMSNASTNWYNLEAQRDPDGPKSEGYAGFAEKHVNFFMSRTKAAEYYEY</sequence>
<keyword evidence="3" id="KW-1185">Reference proteome</keyword>
<reference evidence="1 3" key="1">
    <citation type="submission" date="2024-01" db="EMBL/GenBank/DDBJ databases">
        <title>A draft genome for the cacao thread blight pathogen Marasmiellus scandens.</title>
        <authorList>
            <person name="Baruah I.K."/>
            <person name="Leung J."/>
            <person name="Bukari Y."/>
            <person name="Amoako-Attah I."/>
            <person name="Meinhardt L.W."/>
            <person name="Bailey B.A."/>
            <person name="Cohen S.P."/>
        </authorList>
    </citation>
    <scope>NUCLEOTIDE SEQUENCE [LARGE SCALE GENOMIC DNA]</scope>
    <source>
        <strain evidence="1 3">GH-19</strain>
    </source>
</reference>
<organism evidence="1 3">
    <name type="scientific">Marasmiellus scandens</name>
    <dbReference type="NCBI Taxonomy" id="2682957"/>
    <lineage>
        <taxon>Eukaryota</taxon>
        <taxon>Fungi</taxon>
        <taxon>Dikarya</taxon>
        <taxon>Basidiomycota</taxon>
        <taxon>Agaricomycotina</taxon>
        <taxon>Agaricomycetes</taxon>
        <taxon>Agaricomycetidae</taxon>
        <taxon>Agaricales</taxon>
        <taxon>Marasmiineae</taxon>
        <taxon>Omphalotaceae</taxon>
        <taxon>Marasmiellus</taxon>
    </lineage>
</organism>
<dbReference type="EMBL" id="JBANRG010000038">
    <property type="protein sequence ID" value="KAK7448491.1"/>
    <property type="molecule type" value="Genomic_DNA"/>
</dbReference>
<proteinExistence type="predicted"/>
<comment type="caution">
    <text evidence="1">The sequence shown here is derived from an EMBL/GenBank/DDBJ whole genome shotgun (WGS) entry which is preliminary data.</text>
</comment>
<evidence type="ECO:0000313" key="1">
    <source>
        <dbReference type="EMBL" id="KAK7447111.1"/>
    </source>
</evidence>
<evidence type="ECO:0000313" key="2">
    <source>
        <dbReference type="EMBL" id="KAK7448491.1"/>
    </source>
</evidence>
<gene>
    <name evidence="2" type="ORF">VKT23_013752</name>
    <name evidence="1" type="ORF">VKT23_014323</name>
</gene>
<dbReference type="Proteomes" id="UP001498398">
    <property type="component" value="Unassembled WGS sequence"/>
</dbReference>